<evidence type="ECO:0000313" key="2">
    <source>
        <dbReference type="EMBL" id="THY21687.1"/>
    </source>
</evidence>
<reference evidence="2 3" key="1">
    <citation type="submission" date="2018-10" db="EMBL/GenBank/DDBJ databases">
        <title>Fifty Aureobasidium pullulans genomes reveal a recombining polyextremotolerant generalist.</title>
        <authorList>
            <person name="Gostincar C."/>
            <person name="Turk M."/>
            <person name="Zajc J."/>
            <person name="Gunde-Cimerman N."/>
        </authorList>
    </citation>
    <scope>NUCLEOTIDE SEQUENCE [LARGE SCALE GENOMIC DNA]</scope>
    <source>
        <strain evidence="2 3">EXF-6604</strain>
    </source>
</reference>
<dbReference type="AlphaFoldDB" id="A0A4S9KYG5"/>
<gene>
    <name evidence="2" type="ORF">D6D01_06509</name>
</gene>
<organism evidence="2 3">
    <name type="scientific">Aureobasidium pullulans</name>
    <name type="common">Black yeast</name>
    <name type="synonym">Pullularia pullulans</name>
    <dbReference type="NCBI Taxonomy" id="5580"/>
    <lineage>
        <taxon>Eukaryota</taxon>
        <taxon>Fungi</taxon>
        <taxon>Dikarya</taxon>
        <taxon>Ascomycota</taxon>
        <taxon>Pezizomycotina</taxon>
        <taxon>Dothideomycetes</taxon>
        <taxon>Dothideomycetidae</taxon>
        <taxon>Dothideales</taxon>
        <taxon>Saccotheciaceae</taxon>
        <taxon>Aureobasidium</taxon>
    </lineage>
</organism>
<comment type="caution">
    <text evidence="2">The sequence shown here is derived from an EMBL/GenBank/DDBJ whole genome shotgun (WGS) entry which is preliminary data.</text>
</comment>
<evidence type="ECO:0000313" key="3">
    <source>
        <dbReference type="Proteomes" id="UP000306584"/>
    </source>
</evidence>
<feature type="domain" description="Transcobalamin-like C-terminal" evidence="1">
    <location>
        <begin position="244"/>
        <end position="293"/>
    </location>
</feature>
<sequence>MQVLLIFSGRTNSPIPNIDANALSTACKCITSAEPAGTNGRNVAAIAKAARLESFVSGKCSSASGSPISKEFKSSSSFCSFFNSFERHDSPIPNLNVPAKIELQILVSNPKASLENFVDDHDQIQQQVGRQEILYIDQQEIVVRKDLVKHENILEQDFIFQQDQFLKQEFIFDFNLRIEGATDTIYEGLITTGPMDITTPSGGTHTCNGLNNGANPNAAGTAITCLAASGSLCNFDFDGTYNNDFQDFFISSIGSSTQTSTQFWGLLLDGQFTPNGGCQTEPKDGDDLLWAYDAFNVETFLQVEPRNVVVAAGSEFTFTVTDSQSQQAISGANFNGMVSDGNGQVTVSFPTTGEYRYKATRLSALRSNGVVITVV</sequence>
<proteinExistence type="predicted"/>
<dbReference type="Pfam" id="PF14478">
    <property type="entry name" value="DUF4430"/>
    <property type="match status" value="1"/>
</dbReference>
<protein>
    <recommendedName>
        <fullName evidence="1">Transcobalamin-like C-terminal domain-containing protein</fullName>
    </recommendedName>
</protein>
<dbReference type="EMBL" id="QZBD01000279">
    <property type="protein sequence ID" value="THY21687.1"/>
    <property type="molecule type" value="Genomic_DNA"/>
</dbReference>
<evidence type="ECO:0000259" key="1">
    <source>
        <dbReference type="Pfam" id="PF14478"/>
    </source>
</evidence>
<accession>A0A4S9KYG5</accession>
<dbReference type="InterPro" id="IPR027954">
    <property type="entry name" value="Transcobalamin-like_C"/>
</dbReference>
<dbReference type="Proteomes" id="UP000306584">
    <property type="component" value="Unassembled WGS sequence"/>
</dbReference>
<name>A0A4S9KYG5_AURPU</name>